<gene>
    <name evidence="5" type="ORF">PAAG_00058</name>
</gene>
<dbReference type="SUPFAM" id="SSF48403">
    <property type="entry name" value="Ankyrin repeat"/>
    <property type="match status" value="2"/>
</dbReference>
<dbReference type="PRINTS" id="PR01415">
    <property type="entry name" value="ANKYRIN"/>
</dbReference>
<feature type="repeat" description="ANK" evidence="3">
    <location>
        <begin position="695"/>
        <end position="727"/>
    </location>
</feature>
<keyword evidence="6" id="KW-1185">Reference proteome</keyword>
<feature type="repeat" description="ANK" evidence="3">
    <location>
        <begin position="431"/>
        <end position="463"/>
    </location>
</feature>
<feature type="compositionally biased region" description="Polar residues" evidence="4">
    <location>
        <begin position="366"/>
        <end position="375"/>
    </location>
</feature>
<feature type="compositionally biased region" description="Acidic residues" evidence="4">
    <location>
        <begin position="1060"/>
        <end position="1069"/>
    </location>
</feature>
<evidence type="ECO:0000313" key="5">
    <source>
        <dbReference type="EMBL" id="EEH35735.1"/>
    </source>
</evidence>
<feature type="repeat" description="ANK" evidence="3">
    <location>
        <begin position="662"/>
        <end position="694"/>
    </location>
</feature>
<dbReference type="VEuPathDB" id="FungiDB:PAAG_00058"/>
<feature type="repeat" description="ANK" evidence="3">
    <location>
        <begin position="464"/>
        <end position="496"/>
    </location>
</feature>
<feature type="repeat" description="ANK" evidence="3">
    <location>
        <begin position="530"/>
        <end position="562"/>
    </location>
</feature>
<feature type="compositionally biased region" description="Basic and acidic residues" evidence="4">
    <location>
        <begin position="956"/>
        <end position="974"/>
    </location>
</feature>
<feature type="compositionally biased region" description="Polar residues" evidence="4">
    <location>
        <begin position="304"/>
        <end position="340"/>
    </location>
</feature>
<reference evidence="5 6" key="1">
    <citation type="journal article" date="2011" name="PLoS Genet.">
        <title>Comparative genomic analysis of human fungal pathogens causing paracoccidioidomycosis.</title>
        <authorList>
            <person name="Desjardins C.A."/>
            <person name="Champion M.D."/>
            <person name="Holder J.W."/>
            <person name="Muszewska A."/>
            <person name="Goldberg J."/>
            <person name="Bailao A.M."/>
            <person name="Brigido M.M."/>
            <person name="Ferreira M.E."/>
            <person name="Garcia A.M."/>
            <person name="Grynberg M."/>
            <person name="Gujja S."/>
            <person name="Heiman D.I."/>
            <person name="Henn M.R."/>
            <person name="Kodira C.D."/>
            <person name="Leon-Narvaez H."/>
            <person name="Longo L.V."/>
            <person name="Ma L.J."/>
            <person name="Malavazi I."/>
            <person name="Matsuo A.L."/>
            <person name="Morais F.V."/>
            <person name="Pereira M."/>
            <person name="Rodriguez-Brito S."/>
            <person name="Sakthikumar S."/>
            <person name="Salem-Izacc S.M."/>
            <person name="Sykes S.M."/>
            <person name="Teixeira M.M."/>
            <person name="Vallejo M.C."/>
            <person name="Walter M.E."/>
            <person name="Yandava C."/>
            <person name="Young S."/>
            <person name="Zeng Q."/>
            <person name="Zucker J."/>
            <person name="Felipe M.S."/>
            <person name="Goldman G.H."/>
            <person name="Haas B.J."/>
            <person name="McEwen J.G."/>
            <person name="Nino-Vega G."/>
            <person name="Puccia R."/>
            <person name="San-Blas G."/>
            <person name="Soares C.M."/>
            <person name="Birren B.W."/>
            <person name="Cuomo C.A."/>
        </authorList>
    </citation>
    <scope>NUCLEOTIDE SEQUENCE [LARGE SCALE GENOMIC DNA]</scope>
    <source>
        <strain evidence="6">ATCC MYA-826 / Pb01</strain>
    </source>
</reference>
<dbReference type="HOGENOM" id="CLU_008159_0_0_1"/>
<feature type="repeat" description="ANK" evidence="3">
    <location>
        <begin position="729"/>
        <end position="761"/>
    </location>
</feature>
<dbReference type="OrthoDB" id="194358at2759"/>
<feature type="region of interest" description="Disordered" evidence="4">
    <location>
        <begin position="1042"/>
        <end position="1074"/>
    </location>
</feature>
<feature type="region of interest" description="Disordered" evidence="4">
    <location>
        <begin position="241"/>
        <end position="382"/>
    </location>
</feature>
<dbReference type="Proteomes" id="UP000002059">
    <property type="component" value="Partially assembled WGS sequence"/>
</dbReference>
<evidence type="ECO:0000313" key="6">
    <source>
        <dbReference type="Proteomes" id="UP000002059"/>
    </source>
</evidence>
<evidence type="ECO:0000256" key="3">
    <source>
        <dbReference type="PROSITE-ProRule" id="PRU00023"/>
    </source>
</evidence>
<proteinExistence type="predicted"/>
<feature type="repeat" description="ANK" evidence="3">
    <location>
        <begin position="497"/>
        <end position="529"/>
    </location>
</feature>
<dbReference type="eggNOG" id="KOG4177">
    <property type="taxonomic scope" value="Eukaryota"/>
</dbReference>
<evidence type="ECO:0000256" key="4">
    <source>
        <dbReference type="SAM" id="MobiDB-lite"/>
    </source>
</evidence>
<dbReference type="AlphaFoldDB" id="C1GNG3"/>
<dbReference type="OMA" id="RPLCIAC"/>
<protein>
    <submittedName>
        <fullName evidence="5">Ankyrin repeat domain-containing protein</fullName>
    </submittedName>
</protein>
<sequence length="1099" mass="120033">MDPVSIVGVIGGAIQITTLITKTVHGLSTLHGKYRNADFTLNSMIAELLTIKAAISQLDELAKYNSNGTPKHPEYIDGLDVAIDGCTAVMDVLSEEVAQLTQAPSSDDEEAQPLRLCAKVKVLWNEGLMKEHAQRLHAQVLALQLLLQACYCRTSSEQLELLRRQENRNIIKRVSDDTATLRSSMSAANSRTDETASSIRGSCTGDTVFEFDQILINEAPYRRAMQKSQRDARRQVVLPERHNSRSTTMSGTDEGYASGTARTRTPNRTLSSYLSPTIGESIGEDSLGAQPSISLQPEGHISRRQTTSFGRSLSFNNKVNVQRSKSAASTSIQKSSGSTTDKLRSALRRLNTTSRANLSVRASPMTGASPTSGSAKQRRNRASESNISINLTSMDSIMPPLIVKAAQSGATLEVENFIKNGADIEARHAETGRNALLVAAHCGKDDIVRLLIYHNANIDVQDATLSTPLHLAASRGHTDVLRLLLEEVADVDLKNANGMTAFWLSAAYGHTEAARMLLAHGSKINTRAADQMTALHVAAKNGDKEITALLLRYGADIEAKDVNMMAAIHHACEGGHVAVLELLINQKASVEVVGAHQMTPLICSAATGHFLTTEFLLRKKALPRSKDEHGMNAVHWAAFNGHTEIVDLLLQMKAPIGSQNSQGRTPLHLATMNKQFAVVEFLLRKNAPQEVRCRQGFTSLHYACNANRIDFVRLLVASGADIEAQVDGHQHRPIHIAVSLGSLQLTRFLCQKGVFVDSVDSAGIRPLCIACRHGNIEIAEELLRCGARARMNLADRMFQDSPICIASEVGHASIVSLLLANGSSPVENDEKGWNPFLYAAHYGHPQVLEILFSHHRLTVGTSEFHKFIEMRFAHNAPISQENKRHVENIIQQVRDGRLTLPQIHHYVPHSPYTTIPDIIQNPWQPQDISATPMYAVPAPPFPVCSSSPAELADTTAKDIPHGHPREQERTHDSGRTTTYLDDNRILRLREVDVTGANITIPIPTPGLIDPENETPSRLEAHRWVGAGDGGEIPNCTKAVGSMARNRPEQVQPDVGRESADSGEDDDGVSDTDSITTVFTALESPEGQLSQRIEIFELEG</sequence>
<dbReference type="SMART" id="SM00248">
    <property type="entry name" value="ANK"/>
    <property type="match status" value="13"/>
</dbReference>
<dbReference type="KEGG" id="pbl:PAAG_00058"/>
<organism evidence="5 6">
    <name type="scientific">Paracoccidioides lutzii (strain ATCC MYA-826 / Pb01)</name>
    <name type="common">Paracoccidioides brasiliensis</name>
    <dbReference type="NCBI Taxonomy" id="502779"/>
    <lineage>
        <taxon>Eukaryota</taxon>
        <taxon>Fungi</taxon>
        <taxon>Dikarya</taxon>
        <taxon>Ascomycota</taxon>
        <taxon>Pezizomycotina</taxon>
        <taxon>Eurotiomycetes</taxon>
        <taxon>Eurotiomycetidae</taxon>
        <taxon>Onygenales</taxon>
        <taxon>Ajellomycetaceae</taxon>
        <taxon>Paracoccidioides</taxon>
    </lineage>
</organism>
<accession>C1GNG3</accession>
<dbReference type="STRING" id="502779.C1GNG3"/>
<dbReference type="GeneID" id="9101005"/>
<dbReference type="Pfam" id="PF12796">
    <property type="entry name" value="Ank_2"/>
    <property type="match status" value="4"/>
</dbReference>
<dbReference type="PROSITE" id="PS50297">
    <property type="entry name" value="ANK_REP_REGION"/>
    <property type="match status" value="7"/>
</dbReference>
<feature type="region of interest" description="Disordered" evidence="4">
    <location>
        <begin position="956"/>
        <end position="977"/>
    </location>
</feature>
<keyword evidence="1" id="KW-0677">Repeat</keyword>
<feature type="region of interest" description="Disordered" evidence="4">
    <location>
        <begin position="181"/>
        <end position="200"/>
    </location>
</feature>
<dbReference type="InterPro" id="IPR002110">
    <property type="entry name" value="Ankyrin_rpt"/>
</dbReference>
<dbReference type="InterPro" id="IPR036770">
    <property type="entry name" value="Ankyrin_rpt-contain_sf"/>
</dbReference>
<dbReference type="PANTHER" id="PTHR24171">
    <property type="entry name" value="ANKYRIN REPEAT DOMAIN-CONTAINING PROTEIN 39-RELATED"/>
    <property type="match status" value="1"/>
</dbReference>
<dbReference type="PANTHER" id="PTHR24171:SF10">
    <property type="entry name" value="ANKYRIN REPEAT DOMAIN-CONTAINING PROTEIN 29-LIKE"/>
    <property type="match status" value="1"/>
</dbReference>
<evidence type="ECO:0000256" key="1">
    <source>
        <dbReference type="ARBA" id="ARBA00022737"/>
    </source>
</evidence>
<feature type="repeat" description="ANK" evidence="3">
    <location>
        <begin position="629"/>
        <end position="661"/>
    </location>
</feature>
<dbReference type="PROSITE" id="PS50088">
    <property type="entry name" value="ANK_REPEAT"/>
    <property type="match status" value="8"/>
</dbReference>
<dbReference type="RefSeq" id="XP_002797519.1">
    <property type="nucleotide sequence ID" value="XM_002797473.1"/>
</dbReference>
<dbReference type="EMBL" id="KN293992">
    <property type="protein sequence ID" value="EEH35735.1"/>
    <property type="molecule type" value="Genomic_DNA"/>
</dbReference>
<dbReference type="Pfam" id="PF13637">
    <property type="entry name" value="Ank_4"/>
    <property type="match status" value="1"/>
</dbReference>
<feature type="compositionally biased region" description="Polar residues" evidence="4">
    <location>
        <begin position="260"/>
        <end position="275"/>
    </location>
</feature>
<evidence type="ECO:0000256" key="2">
    <source>
        <dbReference type="ARBA" id="ARBA00023043"/>
    </source>
</evidence>
<keyword evidence="2 3" id="KW-0040">ANK repeat</keyword>
<name>C1GNG3_PARBA</name>
<dbReference type="Gene3D" id="1.25.40.20">
    <property type="entry name" value="Ankyrin repeat-containing domain"/>
    <property type="match status" value="3"/>
</dbReference>